<dbReference type="InterPro" id="IPR044946">
    <property type="entry name" value="Restrct_endonuc_typeI_TRD_sf"/>
</dbReference>
<reference evidence="5 6" key="1">
    <citation type="submission" date="2016-10" db="EMBL/GenBank/DDBJ databases">
        <authorList>
            <person name="de Groot N.N."/>
        </authorList>
    </citation>
    <scope>NUCLEOTIDE SEQUENCE [LARGE SCALE GENOMIC DNA]</scope>
    <source>
        <strain evidence="5 6">SLAS-1</strain>
    </source>
</reference>
<dbReference type="InterPro" id="IPR052021">
    <property type="entry name" value="Type-I_RS_S_subunit"/>
</dbReference>
<evidence type="ECO:0000313" key="5">
    <source>
        <dbReference type="EMBL" id="SDL68795.1"/>
    </source>
</evidence>
<dbReference type="GO" id="GO:0009307">
    <property type="term" value="P:DNA restriction-modification system"/>
    <property type="evidence" value="ECO:0007669"/>
    <property type="project" value="UniProtKB-KW"/>
</dbReference>
<dbReference type="STRING" id="321763.SAMN04488692_10796"/>
<keyword evidence="3" id="KW-0238">DNA-binding</keyword>
<dbReference type="SUPFAM" id="SSF116734">
    <property type="entry name" value="DNA methylase specificity domain"/>
    <property type="match status" value="2"/>
</dbReference>
<evidence type="ECO:0000259" key="4">
    <source>
        <dbReference type="Pfam" id="PF01420"/>
    </source>
</evidence>
<evidence type="ECO:0000313" key="6">
    <source>
        <dbReference type="Proteomes" id="UP000199476"/>
    </source>
</evidence>
<dbReference type="RefSeq" id="WP_159429830.1">
    <property type="nucleotide sequence ID" value="NZ_FNGO01000007.1"/>
</dbReference>
<feature type="domain" description="Type I restriction modification DNA specificity" evidence="4">
    <location>
        <begin position="222"/>
        <end position="400"/>
    </location>
</feature>
<dbReference type="PANTHER" id="PTHR30408:SF12">
    <property type="entry name" value="TYPE I RESTRICTION ENZYME MJAVIII SPECIFICITY SUBUNIT"/>
    <property type="match status" value="1"/>
</dbReference>
<dbReference type="EMBL" id="FNGO01000007">
    <property type="protein sequence ID" value="SDL68795.1"/>
    <property type="molecule type" value="Genomic_DNA"/>
</dbReference>
<dbReference type="Pfam" id="PF01420">
    <property type="entry name" value="Methylase_S"/>
    <property type="match status" value="2"/>
</dbReference>
<gene>
    <name evidence="5" type="ORF">SAMN04488692_10796</name>
</gene>
<dbReference type="InterPro" id="IPR000055">
    <property type="entry name" value="Restrct_endonuc_typeI_TRD"/>
</dbReference>
<dbReference type="CDD" id="cd17273">
    <property type="entry name" value="RMtype1_S_EcoJA69PI-TRD1-CR1_like"/>
    <property type="match status" value="1"/>
</dbReference>
<comment type="similarity">
    <text evidence="1">Belongs to the type-I restriction system S methylase family.</text>
</comment>
<name>A0A1G9M541_9FIRM</name>
<dbReference type="Proteomes" id="UP000199476">
    <property type="component" value="Unassembled WGS sequence"/>
</dbReference>
<dbReference type="PANTHER" id="PTHR30408">
    <property type="entry name" value="TYPE-1 RESTRICTION ENZYME ECOKI SPECIFICITY PROTEIN"/>
    <property type="match status" value="1"/>
</dbReference>
<feature type="domain" description="Type I restriction modification DNA specificity" evidence="4">
    <location>
        <begin position="15"/>
        <end position="190"/>
    </location>
</feature>
<sequence length="439" mass="49486">MVEQNLKETSFGFIPEDWELKPLNELGEVTGGTTPKRSNPEFWGGEIPWLTPSEITDNIANRVDETKEYLTEMGLDSCSVKVLPPGTVMLTSRATIGECVINEVPMATNQGFANIICDNEKIYNHFLLYLLEKISPRLEALAGGSTFLEISRTSVRSLNVPVPPLPEQKKMADILSSVDKAIGKTDEIIEKTEKLKKGLMQKLLTKGIEHDEFKETILGTIPQSWEIKQMRNICNKITDGTHDTPPLKDNGYPFVTAKNITNGKLDFSDCNYVSSEEHKKIISRSKPEQGDILFTHIGTIGEVVEVDVNFEFSIKNVALFKPDNNQVKSRYFKFSLESNIVQNFIQRILQGGVQQYLSLKTLRGLNVPVPPLQEQKKIASILSSVDKKIQKEKEYKEKLEHLKKGLMQKLLTGEVRVEVDEDEYAQIEQIEQVEEAAGD</sequence>
<dbReference type="Gene3D" id="3.90.220.20">
    <property type="entry name" value="DNA methylase specificity domains"/>
    <property type="match status" value="2"/>
</dbReference>
<evidence type="ECO:0000256" key="3">
    <source>
        <dbReference type="ARBA" id="ARBA00023125"/>
    </source>
</evidence>
<evidence type="ECO:0000256" key="1">
    <source>
        <dbReference type="ARBA" id="ARBA00010923"/>
    </source>
</evidence>
<keyword evidence="2" id="KW-0680">Restriction system</keyword>
<dbReference type="GO" id="GO:0003677">
    <property type="term" value="F:DNA binding"/>
    <property type="evidence" value="ECO:0007669"/>
    <property type="project" value="UniProtKB-KW"/>
</dbReference>
<dbReference type="CDD" id="cd17246">
    <property type="entry name" value="RMtype1_S_SonII-TRD2-CR2_like"/>
    <property type="match status" value="1"/>
</dbReference>
<evidence type="ECO:0000256" key="2">
    <source>
        <dbReference type="ARBA" id="ARBA00022747"/>
    </source>
</evidence>
<dbReference type="AlphaFoldDB" id="A0A1G9M541"/>
<accession>A0A1G9M541</accession>
<proteinExistence type="inferred from homology"/>
<keyword evidence="6" id="KW-1185">Reference proteome</keyword>
<protein>
    <submittedName>
        <fullName evidence="5">Type I restriction enzyme, S subunit</fullName>
    </submittedName>
</protein>
<dbReference type="Gene3D" id="1.10.287.1120">
    <property type="entry name" value="Bipartite methylase S protein"/>
    <property type="match status" value="1"/>
</dbReference>
<organism evidence="5 6">
    <name type="scientific">Halarsenatibacter silvermanii</name>
    <dbReference type="NCBI Taxonomy" id="321763"/>
    <lineage>
        <taxon>Bacteria</taxon>
        <taxon>Bacillati</taxon>
        <taxon>Bacillota</taxon>
        <taxon>Clostridia</taxon>
        <taxon>Halanaerobiales</taxon>
        <taxon>Halarsenatibacteraceae</taxon>
        <taxon>Halarsenatibacter</taxon>
    </lineage>
</organism>
<dbReference type="OrthoDB" id="9811611at2"/>